<dbReference type="EMBL" id="VSWD01000012">
    <property type="protein sequence ID" value="KAK3085423.1"/>
    <property type="molecule type" value="Genomic_DNA"/>
</dbReference>
<evidence type="ECO:0000313" key="2">
    <source>
        <dbReference type="Proteomes" id="UP001186944"/>
    </source>
</evidence>
<keyword evidence="2" id="KW-1185">Reference proteome</keyword>
<gene>
    <name evidence="1" type="ORF">FSP39_003073</name>
</gene>
<name>A0AA89BK46_PINIB</name>
<reference evidence="1" key="1">
    <citation type="submission" date="2019-08" db="EMBL/GenBank/DDBJ databases">
        <title>The improved chromosome-level genome for the pearl oyster Pinctada fucata martensii using PacBio sequencing and Hi-C.</title>
        <authorList>
            <person name="Zheng Z."/>
        </authorList>
    </citation>
    <scope>NUCLEOTIDE SEQUENCE</scope>
    <source>
        <strain evidence="1">ZZ-2019</strain>
        <tissue evidence="1">Adductor muscle</tissue>
    </source>
</reference>
<comment type="caution">
    <text evidence="1">The sequence shown here is derived from an EMBL/GenBank/DDBJ whole genome shotgun (WGS) entry which is preliminary data.</text>
</comment>
<sequence>MVKQKTEFLQNFCALKNSGGGIIRIQNLDKQNAEFADNFWSSIGDDVEKMPADFESSEGYESRKNFYRKTSRSGSYMDIFVTGSHVVCSTNLHVLESFEYRNYGKKEKYTIHRLHASTNNSDIPCIYSRVRERLVADETYHRGESSSLQFKHIKGISFESSFKENIPKFTSSFSEEGGSILYGIEEVGKQNKVPTVRGLEIDDMQQVQKDIEHVIKSHTSWFQRNDDKYQNSKEVEIFRLEDPSAFFKVFFHEVSSRSMGKSKFPLYVIEISIGSFPGVVCSSSKGPESFRINQITGQVERISPEEVLQLLSKGMVYINMNKKNHFFIFRITSPSVISFFLN</sequence>
<dbReference type="InterPro" id="IPR038461">
    <property type="entry name" value="Schlafen_AlbA_2_dom_sf"/>
</dbReference>
<protein>
    <submittedName>
        <fullName evidence="1">Uncharacterized protein</fullName>
    </submittedName>
</protein>
<organism evidence="1 2">
    <name type="scientific">Pinctada imbricata</name>
    <name type="common">Atlantic pearl-oyster</name>
    <name type="synonym">Pinctada martensii</name>
    <dbReference type="NCBI Taxonomy" id="66713"/>
    <lineage>
        <taxon>Eukaryota</taxon>
        <taxon>Metazoa</taxon>
        <taxon>Spiralia</taxon>
        <taxon>Lophotrochozoa</taxon>
        <taxon>Mollusca</taxon>
        <taxon>Bivalvia</taxon>
        <taxon>Autobranchia</taxon>
        <taxon>Pteriomorphia</taxon>
        <taxon>Pterioida</taxon>
        <taxon>Pterioidea</taxon>
        <taxon>Pteriidae</taxon>
        <taxon>Pinctada</taxon>
    </lineage>
</organism>
<proteinExistence type="predicted"/>
<dbReference type="Gene3D" id="3.30.950.30">
    <property type="entry name" value="Schlafen, AAA domain"/>
    <property type="match status" value="1"/>
</dbReference>
<dbReference type="Proteomes" id="UP001186944">
    <property type="component" value="Unassembled WGS sequence"/>
</dbReference>
<evidence type="ECO:0000313" key="1">
    <source>
        <dbReference type="EMBL" id="KAK3085423.1"/>
    </source>
</evidence>
<accession>A0AA89BK46</accession>
<dbReference type="AlphaFoldDB" id="A0AA89BK46"/>